<dbReference type="SUPFAM" id="SSF103506">
    <property type="entry name" value="Mitochondrial carrier"/>
    <property type="match status" value="1"/>
</dbReference>
<evidence type="ECO:0000256" key="6">
    <source>
        <dbReference type="PROSITE-ProRule" id="PRU00282"/>
    </source>
</evidence>
<name>L1LBS8_THEEQ</name>
<evidence type="ECO:0000256" key="8">
    <source>
        <dbReference type="SAM" id="Phobius"/>
    </source>
</evidence>
<feature type="repeat" description="Solcar" evidence="6">
    <location>
        <begin position="278"/>
        <end position="367"/>
    </location>
</feature>
<protein>
    <submittedName>
        <fullName evidence="9">Mitochondrial carrier protein, putative</fullName>
    </submittedName>
</protein>
<keyword evidence="3 6" id="KW-0812">Transmembrane</keyword>
<dbReference type="InterPro" id="IPR023395">
    <property type="entry name" value="MCP_dom_sf"/>
</dbReference>
<dbReference type="STRING" id="1537102.L1LBS8"/>
<dbReference type="GO" id="GO:0016020">
    <property type="term" value="C:membrane"/>
    <property type="evidence" value="ECO:0007669"/>
    <property type="project" value="UniProtKB-SubCell"/>
</dbReference>
<dbReference type="Gene3D" id="1.50.40.10">
    <property type="entry name" value="Mitochondrial carrier domain"/>
    <property type="match status" value="1"/>
</dbReference>
<dbReference type="AlphaFoldDB" id="L1LBS8"/>
<dbReference type="InterPro" id="IPR018108">
    <property type="entry name" value="MCP_transmembrane"/>
</dbReference>
<dbReference type="OrthoDB" id="270584at2759"/>
<dbReference type="VEuPathDB" id="PiroplasmaDB:BEWA_014510"/>
<dbReference type="EMBL" id="ACOU01000004">
    <property type="protein sequence ID" value="EKX72892.1"/>
    <property type="molecule type" value="Genomic_DNA"/>
</dbReference>
<gene>
    <name evidence="9" type="ORF">BEWA_014510</name>
</gene>
<feature type="repeat" description="Solcar" evidence="6">
    <location>
        <begin position="11"/>
        <end position="143"/>
    </location>
</feature>
<comment type="similarity">
    <text evidence="7">Belongs to the mitochondrial carrier (TC 2.A.29) family.</text>
</comment>
<dbReference type="PANTHER" id="PTHR24089">
    <property type="entry name" value="SOLUTE CARRIER FAMILY 25"/>
    <property type="match status" value="1"/>
</dbReference>
<evidence type="ECO:0000313" key="10">
    <source>
        <dbReference type="Proteomes" id="UP000031512"/>
    </source>
</evidence>
<keyword evidence="8" id="KW-1133">Transmembrane helix</keyword>
<comment type="subcellular location">
    <subcellularLocation>
        <location evidence="1">Membrane</location>
        <topology evidence="1">Multi-pass membrane protein</topology>
    </subcellularLocation>
</comment>
<dbReference type="PROSITE" id="PS50920">
    <property type="entry name" value="SOLCAR"/>
    <property type="match status" value="3"/>
</dbReference>
<dbReference type="PRINTS" id="PR00926">
    <property type="entry name" value="MITOCARRIER"/>
</dbReference>
<evidence type="ECO:0000256" key="3">
    <source>
        <dbReference type="ARBA" id="ARBA00022692"/>
    </source>
</evidence>
<dbReference type="InterPro" id="IPR002067">
    <property type="entry name" value="MCP"/>
</dbReference>
<evidence type="ECO:0000256" key="1">
    <source>
        <dbReference type="ARBA" id="ARBA00004141"/>
    </source>
</evidence>
<evidence type="ECO:0000256" key="2">
    <source>
        <dbReference type="ARBA" id="ARBA00022448"/>
    </source>
</evidence>
<evidence type="ECO:0000256" key="7">
    <source>
        <dbReference type="RuleBase" id="RU000488"/>
    </source>
</evidence>
<feature type="transmembrane region" description="Helical" evidence="8">
    <location>
        <begin position="279"/>
        <end position="299"/>
    </location>
</feature>
<accession>L1LBS8</accession>
<keyword evidence="10" id="KW-1185">Reference proteome</keyword>
<evidence type="ECO:0000313" key="9">
    <source>
        <dbReference type="EMBL" id="EKX72892.1"/>
    </source>
</evidence>
<comment type="caution">
    <text evidence="9">The sequence shown here is derived from an EMBL/GenBank/DDBJ whole genome shotgun (WGS) entry which is preliminary data.</text>
</comment>
<dbReference type="Pfam" id="PF00153">
    <property type="entry name" value="Mito_carr"/>
    <property type="match status" value="4"/>
</dbReference>
<dbReference type="Proteomes" id="UP000031512">
    <property type="component" value="Unassembled WGS sequence"/>
</dbReference>
<dbReference type="eggNOG" id="KOG0752">
    <property type="taxonomic scope" value="Eukaryota"/>
</dbReference>
<evidence type="ECO:0000256" key="5">
    <source>
        <dbReference type="ARBA" id="ARBA00023136"/>
    </source>
</evidence>
<keyword evidence="5 6" id="KW-0472">Membrane</keyword>
<dbReference type="GeneID" id="15804527"/>
<sequence length="371" mass="40883">MTDSKESQKNGKNRSYVVCGLLSGVITKTICAPFDRIRLLYQVQPMFNQFSSSYGADAANNNVSGKPNVSNGVNVNQMDKTANVLKSGKSSSNVKYNGVIKTAKKIIREEGLKGLWRGNVANTIRGGLCYATKFGINDTAREYLKSCSTLQMWFNKRKMNSVDGKYVGGQNDFILSLLAGASAGLVQKSLTYPLDLISVRMALGINTRSLSKSCKYTGLIDCLSTILRTEGLYGLYKGFTPSMCTGVPYVALQMAFFEFYRKNLFNSIIEKDNLSIKQVAFVSSISGSAAGASALLLVFPGDTVRKRMMNNAISSESKLYKDSKYCIRYILRNEGISAFYHGLFPSLLKSLPSGAIQFVMYEILKHLFKSI</sequence>
<proteinExistence type="inferred from homology"/>
<keyword evidence="4" id="KW-0677">Repeat</keyword>
<feature type="repeat" description="Solcar" evidence="6">
    <location>
        <begin position="171"/>
        <end position="263"/>
    </location>
</feature>
<dbReference type="KEGG" id="beq:BEWA_014510"/>
<dbReference type="RefSeq" id="XP_004832344.1">
    <property type="nucleotide sequence ID" value="XM_004832287.1"/>
</dbReference>
<dbReference type="GO" id="GO:0055085">
    <property type="term" value="P:transmembrane transport"/>
    <property type="evidence" value="ECO:0007669"/>
    <property type="project" value="InterPro"/>
</dbReference>
<organism evidence="9 10">
    <name type="scientific">Theileria equi strain WA</name>
    <dbReference type="NCBI Taxonomy" id="1537102"/>
    <lineage>
        <taxon>Eukaryota</taxon>
        <taxon>Sar</taxon>
        <taxon>Alveolata</taxon>
        <taxon>Apicomplexa</taxon>
        <taxon>Aconoidasida</taxon>
        <taxon>Piroplasmida</taxon>
        <taxon>Theileriidae</taxon>
        <taxon>Theileria</taxon>
    </lineage>
</organism>
<evidence type="ECO:0000256" key="4">
    <source>
        <dbReference type="ARBA" id="ARBA00022737"/>
    </source>
</evidence>
<reference evidence="9 10" key="1">
    <citation type="journal article" date="2012" name="BMC Genomics">
        <title>Comparative genomic analysis and phylogenetic position of Theileria equi.</title>
        <authorList>
            <person name="Kappmeyer L.S."/>
            <person name="Thiagarajan M."/>
            <person name="Herndon D.R."/>
            <person name="Ramsay J.D."/>
            <person name="Caler E."/>
            <person name="Djikeng A."/>
            <person name="Gillespie J.J."/>
            <person name="Lau A.O."/>
            <person name="Roalson E.H."/>
            <person name="Silva J.C."/>
            <person name="Silva M.G."/>
            <person name="Suarez C.E."/>
            <person name="Ueti M.W."/>
            <person name="Nene V.M."/>
            <person name="Mealey R.H."/>
            <person name="Knowles D.P."/>
            <person name="Brayton K.A."/>
        </authorList>
    </citation>
    <scope>NUCLEOTIDE SEQUENCE [LARGE SCALE GENOMIC DNA]</scope>
    <source>
        <strain evidence="9 10">WA</strain>
    </source>
</reference>
<keyword evidence="2 7" id="KW-0813">Transport</keyword>